<protein>
    <recommendedName>
        <fullName evidence="1">Flagellar protein FlgJ N-terminal domain-containing protein</fullName>
    </recommendedName>
</protein>
<accession>A0ABS9W6E3</accession>
<name>A0ABS9W6E3_9PROT</name>
<evidence type="ECO:0000259" key="1">
    <source>
        <dbReference type="Pfam" id="PF10135"/>
    </source>
</evidence>
<sequence length="73" mass="7342">MARQLESSFAAELLRAARPNSQSGGLAGRGTGGDAFDSFMDEALGAALVARGGLGLSGALESSIKDRNMGNGQ</sequence>
<dbReference type="InterPro" id="IPR019301">
    <property type="entry name" value="Flagellar_prot_FlgJ_N"/>
</dbReference>
<proteinExistence type="predicted"/>
<dbReference type="RefSeq" id="WP_241793064.1">
    <property type="nucleotide sequence ID" value="NZ_JALBUU010000004.1"/>
</dbReference>
<evidence type="ECO:0000313" key="2">
    <source>
        <dbReference type="EMBL" id="MCI0754781.1"/>
    </source>
</evidence>
<reference evidence="2 3" key="1">
    <citation type="submission" date="2022-03" db="EMBL/GenBank/DDBJ databases">
        <title>Complete genome analysis of Roseomonas KG 17.1 : a prolific producer of plant growth promoters.</title>
        <authorList>
            <person name="Saadouli I."/>
            <person name="Najjari A."/>
            <person name="Mosbah A."/>
            <person name="Ouzari H.I."/>
        </authorList>
    </citation>
    <scope>NUCLEOTIDE SEQUENCE [LARGE SCALE GENOMIC DNA]</scope>
    <source>
        <strain evidence="2 3">KG17-1</strain>
    </source>
</reference>
<dbReference type="Pfam" id="PF10135">
    <property type="entry name" value="Rod-binding"/>
    <property type="match status" value="1"/>
</dbReference>
<dbReference type="Proteomes" id="UP001201985">
    <property type="component" value="Unassembled WGS sequence"/>
</dbReference>
<gene>
    <name evidence="2" type="ORF">MON41_13545</name>
</gene>
<dbReference type="EMBL" id="JALBUU010000004">
    <property type="protein sequence ID" value="MCI0754781.1"/>
    <property type="molecule type" value="Genomic_DNA"/>
</dbReference>
<organism evidence="2 3">
    <name type="scientific">Teichococcus vastitatis</name>
    <dbReference type="NCBI Taxonomy" id="2307076"/>
    <lineage>
        <taxon>Bacteria</taxon>
        <taxon>Pseudomonadati</taxon>
        <taxon>Pseudomonadota</taxon>
        <taxon>Alphaproteobacteria</taxon>
        <taxon>Acetobacterales</taxon>
        <taxon>Roseomonadaceae</taxon>
        <taxon>Roseomonas</taxon>
    </lineage>
</organism>
<keyword evidence="3" id="KW-1185">Reference proteome</keyword>
<feature type="domain" description="Flagellar protein FlgJ N-terminal" evidence="1">
    <location>
        <begin position="21"/>
        <end position="60"/>
    </location>
</feature>
<evidence type="ECO:0000313" key="3">
    <source>
        <dbReference type="Proteomes" id="UP001201985"/>
    </source>
</evidence>
<comment type="caution">
    <text evidence="2">The sequence shown here is derived from an EMBL/GenBank/DDBJ whole genome shotgun (WGS) entry which is preliminary data.</text>
</comment>